<dbReference type="PANTHER" id="PTHR43615">
    <property type="entry name" value="PHOSPHOENOLPYRUVATE SYNTHASE-RELATED"/>
    <property type="match status" value="1"/>
</dbReference>
<evidence type="ECO:0000259" key="3">
    <source>
        <dbReference type="Pfam" id="PF00391"/>
    </source>
</evidence>
<feature type="domain" description="Pyruvate phosphate dikinase AMP/ATP-binding" evidence="4">
    <location>
        <begin position="472"/>
        <end position="797"/>
    </location>
</feature>
<evidence type="ECO:0000259" key="4">
    <source>
        <dbReference type="Pfam" id="PF01326"/>
    </source>
</evidence>
<reference evidence="5" key="1">
    <citation type="submission" date="2021-07" db="EMBL/GenBank/DDBJ databases">
        <authorList>
            <person name="Catto M.A."/>
            <person name="Jacobson A."/>
            <person name="Kennedy G."/>
            <person name="Labadie P."/>
            <person name="Hunt B.G."/>
            <person name="Srinivasan R."/>
        </authorList>
    </citation>
    <scope>NUCLEOTIDE SEQUENCE</scope>
    <source>
        <strain evidence="5">PL_HMW_Pooled</strain>
        <tissue evidence="5">Head</tissue>
    </source>
</reference>
<reference evidence="5" key="2">
    <citation type="journal article" date="2023" name="BMC Genomics">
        <title>Pest status, molecular evolution, and epigenetic factors derived from the genome assembly of Frankliniella fusca, a thysanopteran phytovirus vector.</title>
        <authorList>
            <person name="Catto M.A."/>
            <person name="Labadie P.E."/>
            <person name="Jacobson A.L."/>
            <person name="Kennedy G.G."/>
            <person name="Srinivasan R."/>
            <person name="Hunt B.G."/>
        </authorList>
    </citation>
    <scope>NUCLEOTIDE SEQUENCE</scope>
    <source>
        <strain evidence="5">PL_HMW_Pooled</strain>
    </source>
</reference>
<dbReference type="EMBL" id="JAHWGI010000723">
    <property type="protein sequence ID" value="KAK3917387.1"/>
    <property type="molecule type" value="Genomic_DNA"/>
</dbReference>
<dbReference type="SUPFAM" id="SSF52009">
    <property type="entry name" value="Phosphohistidine domain"/>
    <property type="match status" value="1"/>
</dbReference>
<keyword evidence="6" id="KW-1185">Reference proteome</keyword>
<dbReference type="Pfam" id="PF00391">
    <property type="entry name" value="PEP-utilizers"/>
    <property type="match status" value="1"/>
</dbReference>
<gene>
    <name evidence="5" type="ORF">KUF71_006918</name>
</gene>
<dbReference type="InterPro" id="IPR013815">
    <property type="entry name" value="ATP_grasp_subdomain_1"/>
</dbReference>
<name>A0AAE1H9L5_9NEOP</name>
<dbReference type="Gene3D" id="3.30.1490.20">
    <property type="entry name" value="ATP-grasp fold, A domain"/>
    <property type="match status" value="1"/>
</dbReference>
<dbReference type="Pfam" id="PF01326">
    <property type="entry name" value="PPDK_N"/>
    <property type="match status" value="1"/>
</dbReference>
<dbReference type="Gene3D" id="3.30.470.20">
    <property type="entry name" value="ATP-grasp fold, B domain"/>
    <property type="match status" value="1"/>
</dbReference>
<dbReference type="GO" id="GO:0016301">
    <property type="term" value="F:kinase activity"/>
    <property type="evidence" value="ECO:0007669"/>
    <property type="project" value="InterPro"/>
</dbReference>
<evidence type="ECO:0000313" key="6">
    <source>
        <dbReference type="Proteomes" id="UP001219518"/>
    </source>
</evidence>
<feature type="coiled-coil region" evidence="2">
    <location>
        <begin position="942"/>
        <end position="969"/>
    </location>
</feature>
<evidence type="ECO:0000256" key="1">
    <source>
        <dbReference type="ARBA" id="ARBA00007837"/>
    </source>
</evidence>
<dbReference type="InterPro" id="IPR008279">
    <property type="entry name" value="PEP-util_enz_mobile_dom"/>
</dbReference>
<dbReference type="GO" id="GO:0005524">
    <property type="term" value="F:ATP binding"/>
    <property type="evidence" value="ECO:0007669"/>
    <property type="project" value="InterPro"/>
</dbReference>
<comment type="caution">
    <text evidence="5">The sequence shown here is derived from an EMBL/GenBank/DDBJ whole genome shotgun (WGS) entry which is preliminary data.</text>
</comment>
<dbReference type="InterPro" id="IPR036637">
    <property type="entry name" value="Phosphohistidine_dom_sf"/>
</dbReference>
<evidence type="ECO:0000256" key="2">
    <source>
        <dbReference type="SAM" id="Coils"/>
    </source>
</evidence>
<dbReference type="Gene3D" id="3.50.30.10">
    <property type="entry name" value="Phosphohistidine domain"/>
    <property type="match status" value="1"/>
</dbReference>
<dbReference type="SUPFAM" id="SSF56059">
    <property type="entry name" value="Glutathione synthetase ATP-binding domain-like"/>
    <property type="match status" value="1"/>
</dbReference>
<dbReference type="Proteomes" id="UP001219518">
    <property type="component" value="Unassembled WGS sequence"/>
</dbReference>
<proteinExistence type="inferred from homology"/>
<organism evidence="5 6">
    <name type="scientific">Frankliniella fusca</name>
    <dbReference type="NCBI Taxonomy" id="407009"/>
    <lineage>
        <taxon>Eukaryota</taxon>
        <taxon>Metazoa</taxon>
        <taxon>Ecdysozoa</taxon>
        <taxon>Arthropoda</taxon>
        <taxon>Hexapoda</taxon>
        <taxon>Insecta</taxon>
        <taxon>Pterygota</taxon>
        <taxon>Neoptera</taxon>
        <taxon>Paraneoptera</taxon>
        <taxon>Thysanoptera</taxon>
        <taxon>Terebrantia</taxon>
        <taxon>Thripoidea</taxon>
        <taxon>Thripidae</taxon>
        <taxon>Frankliniella</taxon>
    </lineage>
</organism>
<protein>
    <submittedName>
        <fullName evidence="5">Phosphoenolpyruvate synthase</fullName>
    </submittedName>
</protein>
<keyword evidence="2" id="KW-0175">Coiled coil</keyword>
<dbReference type="PANTHER" id="PTHR43615:SF1">
    <property type="entry name" value="PPDK_N DOMAIN-CONTAINING PROTEIN"/>
    <property type="match status" value="1"/>
</dbReference>
<feature type="domain" description="PEP-utilising enzyme mobile" evidence="3">
    <location>
        <begin position="1302"/>
        <end position="1372"/>
    </location>
</feature>
<dbReference type="InterPro" id="IPR051549">
    <property type="entry name" value="PEP_Utilizing_Enz"/>
</dbReference>
<sequence>MLWLLPYLVWLSPAAFLYWLVFASERPRPASTPYSQSGWHFPLKRLWALLSVRRLKAARAKRLAALAGDPAAAHQAREEAVFLPTEYERRLEEPRLLLAEGIVDSLCFHGADFNGNYLVVRMTRMRHCLARVALQLKMGDSVYQLPQMPDSLMSRTGSTWSAGGEWGGLRLEVVEPLRTWRVAFNGVLREGAPRQHQDWDGLPGDQAGLRHVRLHFLWHACSDRYDCRHDWSAELLADTLAREPWRSDKWIDIIKGHVGGYDQWGTLHGEVRVEAEEAVELYLRGLRQRRWGANEAGRLHRRLTVSGVLKNGAMFSVGADCHPGHLSHATYGHVRTPQGDLHSITRTSLSLPDLAEDPEHIPKHFVLKFSAGGVRYASAVHLPRAAPCTVLCERPWSWLMLLEPAECSLEFRGAEGVMEGVGLAELCYRYDGPCPLPAASPAPALHLRESKTLQDPGRLLLDLEERACRRTSLVGGKGASLAVLTALAREDKDPGAAAAYSVPAGFCLTVTALERQLASSPALRAAVDGLAEAAAGAPSEGVDAALSARCEAVGALFAREPVCAEVAAEVRSALRRLEEAAAGEAPPGTLRWAVRSSAVGEDSDELSAAGQNATFLGCRGAEAVLDGVRRCWASLFALQSVQYRRQHAQPVDAPMAVVVQRMVEADTAGVLFTCDPSSGDPRTLLVTANYGLGESVVSAAVDPDVLVVRRDMTGAMRVAERRIGDKKHRIVLSESGGTVEEAVAAADSSAVCLTDAQVLSLARAAARLERAFGGARDVEWAFAGGRLHLLQSRPVTALFNWTEFELLHEMDTPFCSDEDVCSTANTGEVLPGATSPLGLSTVTRACDMCTSRAAANGDVNRRFNSCIPVTHNHVTINVLSVMLLKVGRELDMGTHVVDLAIYGHRATTPEMHRAALRRNGSRADALMKAGLFLESATRAWNAARMVRTAQRLNRELDVHERAARATTARAVMRVIVEALPKVTETLSLHSFVSSVSSFSQIIAVVVLTEGAKELSTDHLTDVAAMLSCTGGDVVSAGIPTAMQAIASAIRDGCPAWQDFVDLAPEQGMQWLEQHCPKAHHMTAAFLQQFGCRVVREFDPKTVTWDEEPSRLVASLQSLVGNARDGAQDRARPTPASVHELVDRLKSPKKATTRFLLRRLLPWFQSAVVNREFTKEAVIHLIHKFRQAFRRLGALLEKEGRLPDRELTGYLSLWELHCLASQQPDPVLIAKARRRRRCYPAWDALSFPEIMYGVPKPMQFEEPDPAVGGEVVTKGTPVSESSVTARACVVLGLEGAQGVAQLRAGDVLITHSTDVGWSPYFPMLGGVVTELGGLISHGAVVAREYGLPCLVGVQGATRLFKTGDTVNINGKTGALSKVK</sequence>
<dbReference type="InterPro" id="IPR002192">
    <property type="entry name" value="PPDK_AMP/ATP-bd"/>
</dbReference>
<evidence type="ECO:0000313" key="5">
    <source>
        <dbReference type="EMBL" id="KAK3917387.1"/>
    </source>
</evidence>
<accession>A0AAE1H9L5</accession>
<comment type="similarity">
    <text evidence="1">Belongs to the PEP-utilizing enzyme family.</text>
</comment>